<reference evidence="2 3" key="1">
    <citation type="journal article" date="2018" name="Front. Microbiol.">
        <title>Conversion of Methionine to Cysteine in Lactobacillus paracasei Depends on the Highly Mobile cysK-ctl-cysE Gene Cluster.</title>
        <authorList>
            <person name="Wuthrich D."/>
            <person name="Irmler S."/>
            <person name="Berthoud H."/>
            <person name="Guggenbuhl B."/>
            <person name="Eugster E."/>
            <person name="Bruggmann R."/>
        </authorList>
    </citation>
    <scope>NUCLEOTIDE SEQUENCE [LARGE SCALE GENOMIC DNA]</scope>
    <source>
        <strain evidence="2 3">FAM6012</strain>
    </source>
</reference>
<dbReference type="EMBL" id="LKGI01000051">
    <property type="protein sequence ID" value="RNE31460.1"/>
    <property type="molecule type" value="Genomic_DNA"/>
</dbReference>
<name>A0A8B3GRI6_LACPA</name>
<accession>A0A8B3GRI6</accession>
<comment type="caution">
    <text evidence="2">The sequence shown here is derived from an EMBL/GenBank/DDBJ whole genome shotgun (WGS) entry which is preliminary data.</text>
</comment>
<gene>
    <name evidence="2" type="ORF">FAM6012_01346</name>
</gene>
<dbReference type="AlphaFoldDB" id="A0A8B3GRI6"/>
<dbReference type="Proteomes" id="UP000284123">
    <property type="component" value="Unassembled WGS sequence"/>
</dbReference>
<organism evidence="2 3">
    <name type="scientific">Lacticaseibacillus paracasei</name>
    <name type="common">Lactobacillus paracasei</name>
    <dbReference type="NCBI Taxonomy" id="1597"/>
    <lineage>
        <taxon>Bacteria</taxon>
        <taxon>Bacillati</taxon>
        <taxon>Bacillota</taxon>
        <taxon>Bacilli</taxon>
        <taxon>Lactobacillales</taxon>
        <taxon>Lactobacillaceae</taxon>
        <taxon>Lacticaseibacillus</taxon>
    </lineage>
</organism>
<evidence type="ECO:0000313" key="2">
    <source>
        <dbReference type="EMBL" id="RNE31460.1"/>
    </source>
</evidence>
<evidence type="ECO:0000313" key="3">
    <source>
        <dbReference type="Proteomes" id="UP000284123"/>
    </source>
</evidence>
<protein>
    <submittedName>
        <fullName evidence="2">Uncharacterized protein</fullName>
    </submittedName>
</protein>
<sequence>MASGINGWALAIYVRGPYVQVSGVASAFRKTAGISGSVWLYHSRDDHSPSYIPKKRKKTEIQVPTGELGSPKLRI</sequence>
<feature type="region of interest" description="Disordered" evidence="1">
    <location>
        <begin position="51"/>
        <end position="75"/>
    </location>
</feature>
<evidence type="ECO:0000256" key="1">
    <source>
        <dbReference type="SAM" id="MobiDB-lite"/>
    </source>
</evidence>
<proteinExistence type="predicted"/>